<evidence type="ECO:0000313" key="2">
    <source>
        <dbReference type="Proteomes" id="UP000325218"/>
    </source>
</evidence>
<dbReference type="AlphaFoldDB" id="A0A5D0CME6"/>
<organism evidence="1 2">
    <name type="scientific">Paenibacillus faecis</name>
    <dbReference type="NCBI Taxonomy" id="862114"/>
    <lineage>
        <taxon>Bacteria</taxon>
        <taxon>Bacillati</taxon>
        <taxon>Bacillota</taxon>
        <taxon>Bacilli</taxon>
        <taxon>Bacillales</taxon>
        <taxon>Paenibacillaceae</taxon>
        <taxon>Paenibacillus</taxon>
    </lineage>
</organism>
<proteinExistence type="predicted"/>
<accession>A0A5D0CME6</accession>
<dbReference type="Proteomes" id="UP000325218">
    <property type="component" value="Unassembled WGS sequence"/>
</dbReference>
<dbReference type="InterPro" id="IPR021239">
    <property type="entry name" value="DUF2625"/>
</dbReference>
<evidence type="ECO:0000313" key="1">
    <source>
        <dbReference type="EMBL" id="TYA10475.1"/>
    </source>
</evidence>
<dbReference type="EMBL" id="VSDO01000005">
    <property type="protein sequence ID" value="TYA10475.1"/>
    <property type="molecule type" value="Genomic_DNA"/>
</dbReference>
<dbReference type="RefSeq" id="WP_148456119.1">
    <property type="nucleotide sequence ID" value="NZ_VSDO01000005.1"/>
</dbReference>
<dbReference type="Pfam" id="PF10946">
    <property type="entry name" value="DUF2625"/>
    <property type="match status" value="1"/>
</dbReference>
<sequence length="220" mass="24142">MFSFSAETLVDRENHAWEEILELLRQGKNPYMIAPAVRESAIDTLYNLQVSTKSYLGAVAYETGGIQWDEGWITLLGAGGPGIFGSLSSWNGLGTEPSVVTPEDGLLVVAYDAAGGFFALDTDKFGRSGLIYYFAPDTLEWESTDLQYSGFLAWLAEGDLDLFYQTFRWKGWQADMKRLEEGQVFAYYPPLWTAEGGGESSRKSPVSVAEAWGVAVGGAK</sequence>
<comment type="caution">
    <text evidence="1">The sequence shown here is derived from an EMBL/GenBank/DDBJ whole genome shotgun (WGS) entry which is preliminary data.</text>
</comment>
<reference evidence="1 2" key="1">
    <citation type="submission" date="2019-08" db="EMBL/GenBank/DDBJ databases">
        <title>Genome sequencing of Paenibacillus faecis DSM 23593(T).</title>
        <authorList>
            <person name="Kook J.-K."/>
            <person name="Park S.-N."/>
            <person name="Lim Y.K."/>
        </authorList>
    </citation>
    <scope>NUCLEOTIDE SEQUENCE [LARGE SCALE GENOMIC DNA]</scope>
    <source>
        <strain evidence="1 2">DSM 23593</strain>
    </source>
</reference>
<gene>
    <name evidence="1" type="ORF">FRY98_21905</name>
</gene>
<dbReference type="OrthoDB" id="1550811at2"/>
<protein>
    <submittedName>
        <fullName evidence="1">DUF2625 family protein</fullName>
    </submittedName>
</protein>
<name>A0A5D0CME6_9BACL</name>
<keyword evidence="2" id="KW-1185">Reference proteome</keyword>